<accession>A0A553HR78</accession>
<dbReference type="GO" id="GO:0005524">
    <property type="term" value="F:ATP binding"/>
    <property type="evidence" value="ECO:0007669"/>
    <property type="project" value="InterPro"/>
</dbReference>
<feature type="region of interest" description="Disordered" evidence="1">
    <location>
        <begin position="42"/>
        <end position="228"/>
    </location>
</feature>
<feature type="region of interest" description="Disordered" evidence="1">
    <location>
        <begin position="860"/>
        <end position="903"/>
    </location>
</feature>
<dbReference type="GO" id="GO:0016887">
    <property type="term" value="F:ATP hydrolysis activity"/>
    <property type="evidence" value="ECO:0007669"/>
    <property type="project" value="InterPro"/>
</dbReference>
<keyword evidence="4" id="KW-1185">Reference proteome</keyword>
<evidence type="ECO:0000256" key="1">
    <source>
        <dbReference type="SAM" id="MobiDB-lite"/>
    </source>
</evidence>
<dbReference type="SUPFAM" id="SSF52540">
    <property type="entry name" value="P-loop containing nucleoside triphosphate hydrolases"/>
    <property type="match status" value="1"/>
</dbReference>
<organism evidence="3 4">
    <name type="scientific">Xylaria flabelliformis</name>
    <dbReference type="NCBI Taxonomy" id="2512241"/>
    <lineage>
        <taxon>Eukaryota</taxon>
        <taxon>Fungi</taxon>
        <taxon>Dikarya</taxon>
        <taxon>Ascomycota</taxon>
        <taxon>Pezizomycotina</taxon>
        <taxon>Sordariomycetes</taxon>
        <taxon>Xylariomycetidae</taxon>
        <taxon>Xylariales</taxon>
        <taxon>Xylariaceae</taxon>
        <taxon>Xylaria</taxon>
    </lineage>
</organism>
<proteinExistence type="predicted"/>
<protein>
    <recommendedName>
        <fullName evidence="2">AAA+ ATPase domain-containing protein</fullName>
    </recommendedName>
</protein>
<feature type="compositionally biased region" description="Polar residues" evidence="1">
    <location>
        <begin position="860"/>
        <end position="886"/>
    </location>
</feature>
<dbReference type="InterPro" id="IPR041569">
    <property type="entry name" value="AAA_lid_3"/>
</dbReference>
<dbReference type="InterPro" id="IPR003959">
    <property type="entry name" value="ATPase_AAA_core"/>
</dbReference>
<feature type="compositionally biased region" description="Polar residues" evidence="1">
    <location>
        <begin position="416"/>
        <end position="433"/>
    </location>
</feature>
<feature type="compositionally biased region" description="Acidic residues" evidence="1">
    <location>
        <begin position="48"/>
        <end position="57"/>
    </location>
</feature>
<dbReference type="GO" id="GO:0035361">
    <property type="term" value="C:Cul8-RING ubiquitin ligase complex"/>
    <property type="evidence" value="ECO:0007669"/>
    <property type="project" value="TreeGrafter"/>
</dbReference>
<dbReference type="EMBL" id="VFLP01000055">
    <property type="protein sequence ID" value="TRX90465.1"/>
    <property type="molecule type" value="Genomic_DNA"/>
</dbReference>
<dbReference type="Pfam" id="PF17862">
    <property type="entry name" value="AAA_lid_3"/>
    <property type="match status" value="1"/>
</dbReference>
<feature type="compositionally biased region" description="Low complexity" evidence="1">
    <location>
        <begin position="619"/>
        <end position="631"/>
    </location>
</feature>
<dbReference type="STRING" id="2512241.A0A553HR78"/>
<reference evidence="4" key="1">
    <citation type="submission" date="2019-06" db="EMBL/GenBank/DDBJ databases">
        <title>Draft genome sequence of the griseofulvin-producing fungus Xylaria cubensis strain G536.</title>
        <authorList>
            <person name="Mead M.E."/>
            <person name="Raja H.A."/>
            <person name="Steenwyk J.L."/>
            <person name="Knowles S.L."/>
            <person name="Oberlies N.H."/>
            <person name="Rokas A."/>
        </authorList>
    </citation>
    <scope>NUCLEOTIDE SEQUENCE [LARGE SCALE GENOMIC DNA]</scope>
    <source>
        <strain evidence="4">G536</strain>
    </source>
</reference>
<dbReference type="OrthoDB" id="2386201at2759"/>
<sequence>MEEKDSEIELQHPFYSRWVVRDSSLPKRDKISTGCIISSMATWKELGEVPDSEDESTWDSQESQTPSLPAPVSAADAATTANPAGSALGSESQTIWDIPPSSQISVEEHNNVRFSPKPQSPTPRSPINEPRRASTPPLSSLVELGHGTERNVLIHSPAGLSRAESEDSPLSSLSSPRDVTERSTFEPQQAFVVQEDEEARHEGDRLGRSLRPRKPIQEHPYLLESVQYSKTWKSHGLRPVRVLAEEQQKRMQEEDSQEQDFEDDSQATSKGPAQEESEESQITGLLDTYPDIEDILLSDDGEPTPTPEPRLPRPEQATQSSQEDEEFPDPNDVERWKSNRIVPHKRLSSPKTFSRRKRPKLGESVQAAEDTPVLPDIDEIFNIPASPPQTSPGVLATTPMAIVNRLGGKPVVTLTPKPSSNISSRTHSPAPTHQHSELIDLTALDNEDGENDSNVTSASESESDQVRRGARRIRGVLPASWLRLDQQTSMQKPKPKPITQRRSPDLSPDRSGRKGVAQRRLVLSRAEGDSALFLSDDSDDSSSTVRLRQPNVQPDVSFRDIATPTIEDDAVSTFEEDQIDRMFSRGKRVSAGSSKLSRKRKQSTFNGQPGQRKRQQRITGLLSGTKSTSSTPTRRLQASKGTGQLQKKRNAERKPTDSRPPRLSILDVAEPNAPAFIRIAARTASKRRDRGRASPSKKAIMFGTRQDTVDAVEVLKRWNEGMIQPKESVSRSTHTQPCQGEVIKSTTQPHVNQSLKLRKSQASRVTASTRFCQPRRMVKQASMDGFVDVGVRTQSESGSSDNLLIERTRPYDLFSRPAQLEMAGDNDNRYTFDARKRVLDSLYRRSRNSLPIPRDLRLEQSISGQTTVQNRQHTPESLESTETSWATKPKGNTKRAKFRKQAHPNSIDVSAPQYTHANDPLPRELSPHTVVLDLSREATGKLLGLGPYGTHYTQNFEIFPLDQGVYFHESTLLGNGRLKKAVDKETLGNLGAHRGRCTFAIDEQTLHWGPWDARTSSEFGIIFDWVTDRLSTASVDCELGTTTPVGAAEFVLVYLQDHLAFTEPESSNIFASRLVGVLQVVEQRFKELSSDSRHTGKIFVEVLNRILIITMQSLRLCQKLNKISEAFQVEEILKRLAATTAEILLRTDLREIRDIYGRLQQISLREKGIRKDEYSLICWVSLIQILEEARLPRAGFWGVISSTILSPTADDIFDALVLERAWRTLFTLLPLGEFDGTGVVVPGLRRTAPLEGWMIPQRLLARVFHLYQGNDRQSPSFNDYLRATVSRCHYLVEQWGWYKCNAILGTIFDFFAAHDLRNLRNEEVYHSPQFLEELSGSPSLVTTPEDRCFHIYLKLIAMSIKRLKKAGMIKEIKNLVTRLLPNHSRQYDKMIATHEAEIAALRNHHDLLCTLFWIAPPDMRPSIQSIEGLVVLGNSHKEACLISLRAWSRLSRFVISSSEDTSAYKPLADWQRNISQQVLEQFLSVEAEVNQQLLGMSAEASKNITEQYKNAVISRNKKVAMDLLHFSMKAFLEVMRHTRNLGAASFVLNHHPLEQILTRLSFSSENSDWGVLQVVLDILSYFLTRIDEFASAEPMHVGQSWHEEDAIMDLGLTSLDLFLAEIIKPSEHLAFENRLAISFKRIGEAYLQDATIEIGNTPDYSSNRDLFNYIIVSMRKALLRAGSSQKPQLQQTFSKALRFVMDRMKFDLKSMVLNSPEHLNHVEFVRSIISLIRSQDLCPVDSFFYQITPEYSPSRQDPRLQTAGILSWGLKLEEGDSKAVSGLFYLLFPSFKIALANGELENEANILKDSMKHGQVFNFVLNTMLPAIIRTTAQVSEGWVLLCTYIEAIDAQLSASCIHRDIGEDIMLDILVLHTTVLASISSMRTRASPKLQHQDLLSLTAMIKILNLLSPSVTAFLINNPQSQVMNDFNRVIDEITDFARTADVHLSDLVTNCDEEPTANEAGSQLFGGLGITGPETATQYNGQIDRFSSHMAQDIRNNWISNKDSITIRGPSRPQKPSATQTGQGTPQPKWSKRELLQNLREQTRTWNHAHDMMMRKAAFLQSDAVARSIRAQILRMSNQWLCAFRYAAQNPRLIVRSASRSTTRSLHSSVPSRRPHDDTPRDDDGRKPENGTGETRRNGEEAEAAEENLFGENNAAVTNGESSQSRKKPTTGLRSRVQRNRKSDLPPVQIPKSFLGLAIDRHGETKTLLKADSTEQNRDNTGGEKLRSNALFKAAAWSDPTIEEAIAAFKSKDNLSPISRRLDVLGVSAYWAVLHQIKAQHGDDAYSKILESTPPPKSLDWVVALLNHQGKSEPTLSQVLSTTELLHHIIKDGEIPVTKAALFEPCMIDELVTALRAEFFIQAPENSKIANLRRPATIINVQDCSGFSVAQGILQYVAENLEADILHLRAHDIAHIVGRYIGQDITRTLGDMSKLGYKAAENSGRLKPRPIVEEENDDAETYELPITVMLRDEKARKDTKRQTISMDEFLLNSGTRGKSDELWEDMKVNAALDELIHSSDTDVDEQKPLIIHIHDFNALSMDENGVAIISKIRKVVDHLWLSGRKVVLVGSCSASGAPRSYQTALRGLEISERVIHLSKRYFPDAQVRAKCKFTLALWEKQDYLRENDENIVRMLWSMTESGDSISEFSEGTLGLDKYAGSELEIDTESFAKYWDGVLSVTEVYRTATTMIGLSSTSAIELFSLDCFEKAVAKMSAADEAREVAAVRSKASVKKDLRGDLFLGARKMDPFAENHEEKLMSGLVNARDLRTTFEDIHAPQETIESIKMLTTLSLVRPEAFSYGVLASDRIPGCLLYGPPGTGKTLLAKAVAKESGANMIEISGASINNMYVGESEKNVRALFRLAKKKEPMVIFIDEADALLGARGGLQNGARRETINQFLREWDGMDKMKAFIMVATNRPFDLDEAVLRRLPRKLLIDLPLEMDRAAILRIHLKDEVIDDTVSIEDLAKRTPLYSGSDLKNMCVAAAMAAVKEELEASERHTGPEPYKWAEKRVLNRRHFDKALKEIGASVSEDMATLTAIRKFDERYGDSKARKKRKGMGFEVVPETPDSEQARVRSGR</sequence>
<feature type="compositionally biased region" description="Acidic residues" evidence="1">
    <location>
        <begin position="290"/>
        <end position="302"/>
    </location>
</feature>
<feature type="compositionally biased region" description="Polar residues" evidence="1">
    <location>
        <begin position="2102"/>
        <end position="2114"/>
    </location>
</feature>
<dbReference type="Pfam" id="PF00004">
    <property type="entry name" value="AAA"/>
    <property type="match status" value="1"/>
</dbReference>
<feature type="compositionally biased region" description="Low complexity" evidence="1">
    <location>
        <begin position="168"/>
        <end position="177"/>
    </location>
</feature>
<evidence type="ECO:0000313" key="4">
    <source>
        <dbReference type="Proteomes" id="UP000319160"/>
    </source>
</evidence>
<feature type="compositionally biased region" description="Basic residues" evidence="1">
    <location>
        <begin position="342"/>
        <end position="359"/>
    </location>
</feature>
<dbReference type="SMART" id="SM00382">
    <property type="entry name" value="AAA"/>
    <property type="match status" value="1"/>
</dbReference>
<dbReference type="GO" id="GO:0005634">
    <property type="term" value="C:nucleus"/>
    <property type="evidence" value="ECO:0007669"/>
    <property type="project" value="InterPro"/>
</dbReference>
<evidence type="ECO:0000259" key="2">
    <source>
        <dbReference type="SMART" id="SM00382"/>
    </source>
</evidence>
<dbReference type="GO" id="GO:0031297">
    <property type="term" value="P:replication fork processing"/>
    <property type="evidence" value="ECO:0007669"/>
    <property type="project" value="InterPro"/>
</dbReference>
<feature type="compositionally biased region" description="Polar residues" evidence="1">
    <location>
        <begin position="2018"/>
        <end position="2032"/>
    </location>
</feature>
<dbReference type="GO" id="GO:0000724">
    <property type="term" value="P:double-strand break repair via homologous recombination"/>
    <property type="evidence" value="ECO:0007669"/>
    <property type="project" value="TreeGrafter"/>
</dbReference>
<feature type="region of interest" description="Disordered" evidence="1">
    <location>
        <begin position="2102"/>
        <end position="2193"/>
    </location>
</feature>
<dbReference type="Pfam" id="PF09462">
    <property type="entry name" value="Mus7"/>
    <property type="match status" value="2"/>
</dbReference>
<dbReference type="Gene3D" id="1.10.8.60">
    <property type="match status" value="1"/>
</dbReference>
<feature type="compositionally biased region" description="Basic and acidic residues" evidence="1">
    <location>
        <begin position="502"/>
        <end position="512"/>
    </location>
</feature>
<feature type="region of interest" description="Disordered" evidence="1">
    <location>
        <begin position="413"/>
        <end position="470"/>
    </location>
</feature>
<feature type="compositionally biased region" description="Polar residues" evidence="1">
    <location>
        <begin position="89"/>
        <end position="105"/>
    </location>
</feature>
<feature type="compositionally biased region" description="Basic and acidic residues" evidence="1">
    <location>
        <begin position="198"/>
        <end position="207"/>
    </location>
</feature>
<dbReference type="InterPro" id="IPR027417">
    <property type="entry name" value="P-loop_NTPase"/>
</dbReference>
<feature type="region of interest" description="Disordered" evidence="1">
    <location>
        <begin position="2005"/>
        <end position="2034"/>
    </location>
</feature>
<feature type="region of interest" description="Disordered" evidence="1">
    <location>
        <begin position="482"/>
        <end position="518"/>
    </location>
</feature>
<feature type="compositionally biased region" description="Basic and acidic residues" evidence="1">
    <location>
        <begin position="2118"/>
        <end position="2144"/>
    </location>
</feature>
<gene>
    <name evidence="3" type="ORF">FHL15_008634</name>
</gene>
<comment type="caution">
    <text evidence="3">The sequence shown here is derived from an EMBL/GenBank/DDBJ whole genome shotgun (WGS) entry which is preliminary data.</text>
</comment>
<feature type="domain" description="AAA+ ATPase" evidence="2">
    <location>
        <begin position="2812"/>
        <end position="2945"/>
    </location>
</feature>
<feature type="compositionally biased region" description="Low complexity" evidence="1">
    <location>
        <begin position="66"/>
        <end position="87"/>
    </location>
</feature>
<dbReference type="Proteomes" id="UP000319160">
    <property type="component" value="Unassembled WGS sequence"/>
</dbReference>
<feature type="region of interest" description="Disordered" evidence="1">
    <location>
        <begin position="243"/>
        <end position="372"/>
    </location>
</feature>
<dbReference type="InterPro" id="IPR003593">
    <property type="entry name" value="AAA+_ATPase"/>
</dbReference>
<evidence type="ECO:0000313" key="3">
    <source>
        <dbReference type="EMBL" id="TRX90465.1"/>
    </source>
</evidence>
<name>A0A553HR78_9PEZI</name>
<dbReference type="PANTHER" id="PTHR28122">
    <property type="entry name" value="E3 UBIQUITIN-PROTEIN LIGASE SUBSTRATE RECEPTOR MMS22"/>
    <property type="match status" value="1"/>
</dbReference>
<feature type="compositionally biased region" description="Acidic residues" evidence="1">
    <location>
        <begin position="322"/>
        <end position="331"/>
    </location>
</feature>
<feature type="region of interest" description="Disordered" evidence="1">
    <location>
        <begin position="3053"/>
        <end position="3084"/>
    </location>
</feature>
<feature type="compositionally biased region" description="Polar residues" evidence="1">
    <location>
        <begin position="632"/>
        <end position="645"/>
    </location>
</feature>
<feature type="compositionally biased region" description="Acidic residues" evidence="1">
    <location>
        <begin position="254"/>
        <end position="265"/>
    </location>
</feature>
<feature type="compositionally biased region" description="Basic residues" evidence="1">
    <location>
        <begin position="891"/>
        <end position="902"/>
    </location>
</feature>
<feature type="compositionally biased region" description="Basic and acidic residues" evidence="1">
    <location>
        <begin position="243"/>
        <end position="253"/>
    </location>
</feature>
<feature type="region of interest" description="Disordered" evidence="1">
    <location>
        <begin position="532"/>
        <end position="551"/>
    </location>
</feature>
<dbReference type="InterPro" id="IPR019021">
    <property type="entry name" value="Mms22"/>
</dbReference>
<dbReference type="Gene3D" id="3.40.50.300">
    <property type="entry name" value="P-loop containing nucleotide triphosphate hydrolases"/>
    <property type="match status" value="1"/>
</dbReference>
<dbReference type="PANTHER" id="PTHR28122:SF1">
    <property type="entry name" value="E3 UBIQUITIN-PROTEIN LIGASE SUBSTRATE RECEPTOR MMS22"/>
    <property type="match status" value="1"/>
</dbReference>
<feature type="compositionally biased region" description="Low complexity" evidence="1">
    <location>
        <begin position="2151"/>
        <end position="2160"/>
    </location>
</feature>
<feature type="region of interest" description="Disordered" evidence="1">
    <location>
        <begin position="584"/>
        <end position="665"/>
    </location>
</feature>